<evidence type="ECO:0000256" key="2">
    <source>
        <dbReference type="ARBA" id="ARBA00022448"/>
    </source>
</evidence>
<dbReference type="GO" id="GO:0015031">
    <property type="term" value="P:protein transport"/>
    <property type="evidence" value="ECO:0007669"/>
    <property type="project" value="UniProtKB-KW"/>
</dbReference>
<proteinExistence type="predicted"/>
<keyword evidence="5" id="KW-0496">Mitochondrion</keyword>
<organism evidence="10">
    <name type="scientific">Grosmannia clavigera (strain kw1407 / UAMH 11150)</name>
    <name type="common">Blue stain fungus</name>
    <name type="synonym">Graphiocladiella clavigera</name>
    <dbReference type="NCBI Taxonomy" id="655863"/>
    <lineage>
        <taxon>Eukaryota</taxon>
        <taxon>Fungi</taxon>
        <taxon>Dikarya</taxon>
        <taxon>Ascomycota</taxon>
        <taxon>Pezizomycotina</taxon>
        <taxon>Sordariomycetes</taxon>
        <taxon>Sordariomycetidae</taxon>
        <taxon>Ophiostomatales</taxon>
        <taxon>Ophiostomataceae</taxon>
        <taxon>Leptographium</taxon>
    </lineage>
</organism>
<keyword evidence="4" id="KW-0653">Protein transport</keyword>
<feature type="compositionally biased region" description="Low complexity" evidence="7">
    <location>
        <begin position="209"/>
        <end position="219"/>
    </location>
</feature>
<keyword evidence="3" id="KW-1000">Mitochondrion outer membrane</keyword>
<gene>
    <name evidence="9" type="ORF">CMQ_4618</name>
</gene>
<evidence type="ECO:0000256" key="3">
    <source>
        <dbReference type="ARBA" id="ARBA00022787"/>
    </source>
</evidence>
<dbReference type="Proteomes" id="UP000007796">
    <property type="component" value="Unassembled WGS sequence"/>
</dbReference>
<evidence type="ECO:0000313" key="9">
    <source>
        <dbReference type="EMBL" id="EFW98766.1"/>
    </source>
</evidence>
<evidence type="ECO:0000313" key="10">
    <source>
        <dbReference type="Proteomes" id="UP000007796"/>
    </source>
</evidence>
<accession>F0XU37</accession>
<dbReference type="OrthoDB" id="5835136at2759"/>
<keyword evidence="2" id="KW-0813">Transport</keyword>
<dbReference type="eggNOG" id="KOG3028">
    <property type="taxonomic scope" value="Eukaryota"/>
</dbReference>
<evidence type="ECO:0000256" key="7">
    <source>
        <dbReference type="SAM" id="MobiDB-lite"/>
    </source>
</evidence>
<dbReference type="GO" id="GO:0001401">
    <property type="term" value="C:SAM complex"/>
    <property type="evidence" value="ECO:0007669"/>
    <property type="project" value="InterPro"/>
</dbReference>
<evidence type="ECO:0000256" key="4">
    <source>
        <dbReference type="ARBA" id="ARBA00022927"/>
    </source>
</evidence>
<comment type="subcellular location">
    <subcellularLocation>
        <location evidence="1">Mitochondrion outer membrane</location>
    </subcellularLocation>
</comment>
<dbReference type="Pfam" id="PF10568">
    <property type="entry name" value="Tom37"/>
    <property type="match status" value="1"/>
</dbReference>
<sequence>MSLELHIWGPAFGLPSIDPDCLAAVAYFSLAVPRDGWTLVATSPSALPRVLPALRDGRLRKWVAAGFEDIVAYLREGDQAADDLDAGLTRIQAADSTAYCAFLHAEAAPLLALSLYVSSANWSATTRPAYSQVLPFPLTWIEPSAVRAEHSTGAAHLGLTSLDTDEDDEQTSASALNFSSSLSAAALQVFPDRLRTARRREAGEGGPAPGSSKAPISSALTPEARAQIRLDETARACLSVLAERKANKRLFLRPDCTTDETARLPALLLHPSSLDCLAFGYLALMTVPDVPRPFLRDALRRHYPGLADFVADMRQAAFGCDGQKGQKGRKESLLSLTPSHLNPLWLRTVHGIIHGIPGFSGEWLVWLYRVIRLDDSDDENGRNPWRQDVAAARRRRIVALCSTLTGAALAVGLLLGYRNLPPFGAPVVVYSRLPQTSLLGLGAAGVILSSL</sequence>
<dbReference type="InterPro" id="IPR050931">
    <property type="entry name" value="Mito_Protein_Transport_Metaxin"/>
</dbReference>
<dbReference type="EMBL" id="GL630006">
    <property type="protein sequence ID" value="EFW98766.1"/>
    <property type="molecule type" value="Genomic_DNA"/>
</dbReference>
<keyword evidence="9" id="KW-0675">Receptor</keyword>
<evidence type="ECO:0000259" key="8">
    <source>
        <dbReference type="Pfam" id="PF10568"/>
    </source>
</evidence>
<dbReference type="GeneID" id="25977849"/>
<evidence type="ECO:0000256" key="1">
    <source>
        <dbReference type="ARBA" id="ARBA00004294"/>
    </source>
</evidence>
<dbReference type="GO" id="GO:0007005">
    <property type="term" value="P:mitochondrion organization"/>
    <property type="evidence" value="ECO:0007669"/>
    <property type="project" value="TreeGrafter"/>
</dbReference>
<reference evidence="9 10" key="1">
    <citation type="journal article" date="2011" name="Proc. Natl. Acad. Sci. U.S.A.">
        <title>Genome and transcriptome analyses of the mountain pine beetle-fungal symbiont Grosmannia clavigera, a lodgepole pine pathogen.</title>
        <authorList>
            <person name="DiGuistini S."/>
            <person name="Wang Y."/>
            <person name="Liao N.Y."/>
            <person name="Taylor G."/>
            <person name="Tanguay P."/>
            <person name="Feau N."/>
            <person name="Henrissat B."/>
            <person name="Chan S.K."/>
            <person name="Hesse-Orce U."/>
            <person name="Alamouti S.M."/>
            <person name="Tsui C.K.M."/>
            <person name="Docking R.T."/>
            <person name="Levasseur A."/>
            <person name="Haridas S."/>
            <person name="Robertson G."/>
            <person name="Birol I."/>
            <person name="Holt R.A."/>
            <person name="Marra M.A."/>
            <person name="Hamelin R.C."/>
            <person name="Hirst M."/>
            <person name="Jones S.J.M."/>
            <person name="Bohlmann J."/>
            <person name="Breuil C."/>
        </authorList>
    </citation>
    <scope>NUCLEOTIDE SEQUENCE [LARGE SCALE GENOMIC DNA]</scope>
    <source>
        <strain evidence="10">kw1407 / UAMH 11150</strain>
    </source>
</reference>
<dbReference type="HOGENOM" id="CLU_032751_0_1_1"/>
<name>F0XU37_GROCL</name>
<dbReference type="AlphaFoldDB" id="F0XU37"/>
<keyword evidence="10" id="KW-1185">Reference proteome</keyword>
<keyword evidence="6" id="KW-0472">Membrane</keyword>
<feature type="region of interest" description="Disordered" evidence="7">
    <location>
        <begin position="199"/>
        <end position="219"/>
    </location>
</feature>
<protein>
    <submittedName>
        <fullName evidence="9">Mitochondrial import receptor subunit</fullName>
    </submittedName>
</protein>
<feature type="domain" description="Mitochondrial outer membrane transport complex Sam37/metaxin N-terminal" evidence="8">
    <location>
        <begin position="21"/>
        <end position="147"/>
    </location>
</feature>
<dbReference type="InterPro" id="IPR019564">
    <property type="entry name" value="Sam37/metaxin_N"/>
</dbReference>
<evidence type="ECO:0000256" key="6">
    <source>
        <dbReference type="ARBA" id="ARBA00023136"/>
    </source>
</evidence>
<dbReference type="PANTHER" id="PTHR12289:SF41">
    <property type="entry name" value="FAILED AXON CONNECTIONS-RELATED"/>
    <property type="match status" value="1"/>
</dbReference>
<dbReference type="InParanoid" id="F0XU37"/>
<dbReference type="RefSeq" id="XP_014168249.1">
    <property type="nucleotide sequence ID" value="XM_014312774.1"/>
</dbReference>
<dbReference type="PANTHER" id="PTHR12289">
    <property type="entry name" value="METAXIN RELATED"/>
    <property type="match status" value="1"/>
</dbReference>
<dbReference type="STRING" id="655863.F0XU37"/>
<evidence type="ECO:0000256" key="5">
    <source>
        <dbReference type="ARBA" id="ARBA00023128"/>
    </source>
</evidence>